<protein>
    <submittedName>
        <fullName evidence="8">Major facilitator superfamily domain-containing protein</fullName>
    </submittedName>
</protein>
<dbReference type="SUPFAM" id="SSF103473">
    <property type="entry name" value="MFS general substrate transporter"/>
    <property type="match status" value="1"/>
</dbReference>
<evidence type="ECO:0000256" key="6">
    <source>
        <dbReference type="ARBA" id="ARBA00037968"/>
    </source>
</evidence>
<dbReference type="AlphaFoldDB" id="A0A1Y2DP49"/>
<feature type="transmembrane region" description="Helical" evidence="7">
    <location>
        <begin position="450"/>
        <end position="468"/>
    </location>
</feature>
<dbReference type="FunFam" id="1.20.1250.20:FF:000064">
    <property type="entry name" value="MFS allantoate transporter"/>
    <property type="match status" value="1"/>
</dbReference>
<keyword evidence="3 7" id="KW-0812">Transmembrane</keyword>
<evidence type="ECO:0000313" key="8">
    <source>
        <dbReference type="EMBL" id="ORY60977.1"/>
    </source>
</evidence>
<dbReference type="GO" id="GO:0022857">
    <property type="term" value="F:transmembrane transporter activity"/>
    <property type="evidence" value="ECO:0007669"/>
    <property type="project" value="InterPro"/>
</dbReference>
<dbReference type="EMBL" id="MCFJ01000011">
    <property type="protein sequence ID" value="ORY60977.1"/>
    <property type="molecule type" value="Genomic_DNA"/>
</dbReference>
<proteinExistence type="inferred from homology"/>
<dbReference type="InParanoid" id="A0A1Y2DP49"/>
<comment type="subcellular location">
    <subcellularLocation>
        <location evidence="1">Membrane</location>
        <topology evidence="1">Multi-pass membrane protein</topology>
    </subcellularLocation>
</comment>
<name>A0A1Y2DP49_9PEZI</name>
<keyword evidence="9" id="KW-1185">Reference proteome</keyword>
<dbReference type="OrthoDB" id="6730379at2759"/>
<dbReference type="InterPro" id="IPR011701">
    <property type="entry name" value="MFS"/>
</dbReference>
<accession>A0A1Y2DP49</accession>
<feature type="transmembrane region" description="Helical" evidence="7">
    <location>
        <begin position="536"/>
        <end position="556"/>
    </location>
</feature>
<keyword evidence="5 7" id="KW-0472">Membrane</keyword>
<evidence type="ECO:0000313" key="9">
    <source>
        <dbReference type="Proteomes" id="UP000193689"/>
    </source>
</evidence>
<dbReference type="GO" id="GO:0016020">
    <property type="term" value="C:membrane"/>
    <property type="evidence" value="ECO:0007669"/>
    <property type="project" value="UniProtKB-SubCell"/>
</dbReference>
<evidence type="ECO:0000256" key="1">
    <source>
        <dbReference type="ARBA" id="ARBA00004141"/>
    </source>
</evidence>
<dbReference type="RefSeq" id="XP_040713204.1">
    <property type="nucleotide sequence ID" value="XM_040860855.1"/>
</dbReference>
<feature type="transmembrane region" description="Helical" evidence="7">
    <location>
        <begin position="475"/>
        <end position="492"/>
    </location>
</feature>
<comment type="similarity">
    <text evidence="6">Belongs to the major facilitator superfamily. Allantoate permease family.</text>
</comment>
<feature type="transmembrane region" description="Helical" evidence="7">
    <location>
        <begin position="180"/>
        <end position="205"/>
    </location>
</feature>
<dbReference type="GeneID" id="63777067"/>
<feature type="transmembrane region" description="Helical" evidence="7">
    <location>
        <begin position="568"/>
        <end position="589"/>
    </location>
</feature>
<comment type="caution">
    <text evidence="8">The sequence shown here is derived from an EMBL/GenBank/DDBJ whole genome shotgun (WGS) entry which is preliminary data.</text>
</comment>
<feature type="transmembrane region" description="Helical" evidence="7">
    <location>
        <begin position="504"/>
        <end position="524"/>
    </location>
</feature>
<keyword evidence="4 7" id="KW-1133">Transmembrane helix</keyword>
<dbReference type="InterPro" id="IPR036259">
    <property type="entry name" value="MFS_trans_sf"/>
</dbReference>
<gene>
    <name evidence="8" type="ORF">BCR38DRAFT_443101</name>
</gene>
<feature type="transmembrane region" description="Helical" evidence="7">
    <location>
        <begin position="308"/>
        <end position="327"/>
    </location>
</feature>
<dbReference type="PANTHER" id="PTHR43791">
    <property type="entry name" value="PERMEASE-RELATED"/>
    <property type="match status" value="1"/>
</dbReference>
<dbReference type="PANTHER" id="PTHR43791:SF10">
    <property type="entry name" value="MAJOR FACILITATOR SUPERFAMILY (MFS) PROFILE DOMAIN-CONTAINING PROTEIN"/>
    <property type="match status" value="1"/>
</dbReference>
<dbReference type="Gene3D" id="1.20.1250.20">
    <property type="entry name" value="MFS general substrate transporter like domains"/>
    <property type="match status" value="2"/>
</dbReference>
<sequence>MSYGSLPFWQNFCNGYNRRQEPSLQKDYVYFTLLHGHALGPSVAKPYLEPEPTEWRGPHPDNLEFRQPSRRLICERYRSRRGTLQSPLAPLLSSSAPTSMLMKTGSWARGATRIYDERSSLLDSSERLHVVTEPVSEPSPIMATPELGPQPSTPAPAPEIHQSINDAMARRIVRKIDWRIIPLLFTTYLFNFMDKTILSSAAVFGLKNDNHLVGQQYSWVSSVFYFGYFFWTYPTTLLIARVPVGKYIAINTFFWGAVVALTAACSSYGGLITVRFLLGVAEATITPALMFITSTWYTRDEVPVRTGIWFAGNSIGGIVSSLLAYGLGHIAETDKVGPWRAMFILLGGATFIWGFVIFFLLPDSISKAKFLTPEERQWAGDRVVIAGTGSTDKTVWKWDQMLECLSDPKTWLIWSITILCQIPNGGTQNFANLVIVSFGFTSLQSTLINIPYSLITAGFIFGTGWLAGRFRSLNCILAACIVIPPVVGSALIGKRGSIPHGASLFGYFCLSTGPAALPLILSLVQTNFRGVTKKMTMTAMVFIAYCAGNIAGPQLFKASEAPLYGTAFQAIMICYALVICLALVLRFYLQFMNTRRVKEEGVDGSAGTSGAVGGGKVLDITDGRPVMEVVNEVQLRPEDYEDVTDWKTFGFRYRL</sequence>
<organism evidence="8 9">
    <name type="scientific">Pseudomassariella vexata</name>
    <dbReference type="NCBI Taxonomy" id="1141098"/>
    <lineage>
        <taxon>Eukaryota</taxon>
        <taxon>Fungi</taxon>
        <taxon>Dikarya</taxon>
        <taxon>Ascomycota</taxon>
        <taxon>Pezizomycotina</taxon>
        <taxon>Sordariomycetes</taxon>
        <taxon>Xylariomycetidae</taxon>
        <taxon>Amphisphaeriales</taxon>
        <taxon>Pseudomassariaceae</taxon>
        <taxon>Pseudomassariella</taxon>
    </lineage>
</organism>
<evidence type="ECO:0000256" key="7">
    <source>
        <dbReference type="SAM" id="Phobius"/>
    </source>
</evidence>
<reference evidence="8 9" key="1">
    <citation type="submission" date="2016-07" db="EMBL/GenBank/DDBJ databases">
        <title>Pervasive Adenine N6-methylation of Active Genes in Fungi.</title>
        <authorList>
            <consortium name="DOE Joint Genome Institute"/>
            <person name="Mondo S.J."/>
            <person name="Dannebaum R.O."/>
            <person name="Kuo R.C."/>
            <person name="Labutti K."/>
            <person name="Haridas S."/>
            <person name="Kuo A."/>
            <person name="Salamov A."/>
            <person name="Ahrendt S.R."/>
            <person name="Lipzen A."/>
            <person name="Sullivan W."/>
            <person name="Andreopoulos W.B."/>
            <person name="Clum A."/>
            <person name="Lindquist E."/>
            <person name="Daum C."/>
            <person name="Ramamoorthy G.K."/>
            <person name="Gryganskyi A."/>
            <person name="Culley D."/>
            <person name="Magnuson J.K."/>
            <person name="James T.Y."/>
            <person name="O'Malley M.A."/>
            <person name="Stajich J.E."/>
            <person name="Spatafora J.W."/>
            <person name="Visel A."/>
            <person name="Grigoriev I.V."/>
        </authorList>
    </citation>
    <scope>NUCLEOTIDE SEQUENCE [LARGE SCALE GENOMIC DNA]</scope>
    <source>
        <strain evidence="8 9">CBS 129021</strain>
    </source>
</reference>
<evidence type="ECO:0000256" key="3">
    <source>
        <dbReference type="ARBA" id="ARBA00022692"/>
    </source>
</evidence>
<dbReference type="Proteomes" id="UP000193689">
    <property type="component" value="Unassembled WGS sequence"/>
</dbReference>
<evidence type="ECO:0000256" key="5">
    <source>
        <dbReference type="ARBA" id="ARBA00023136"/>
    </source>
</evidence>
<feature type="transmembrane region" description="Helical" evidence="7">
    <location>
        <begin position="339"/>
        <end position="361"/>
    </location>
</feature>
<evidence type="ECO:0000256" key="2">
    <source>
        <dbReference type="ARBA" id="ARBA00022448"/>
    </source>
</evidence>
<keyword evidence="2" id="KW-0813">Transport</keyword>
<feature type="transmembrane region" description="Helical" evidence="7">
    <location>
        <begin position="276"/>
        <end position="296"/>
    </location>
</feature>
<feature type="transmembrane region" description="Helical" evidence="7">
    <location>
        <begin position="247"/>
        <end position="270"/>
    </location>
</feature>
<evidence type="ECO:0000256" key="4">
    <source>
        <dbReference type="ARBA" id="ARBA00022989"/>
    </source>
</evidence>
<feature type="transmembrane region" description="Helical" evidence="7">
    <location>
        <begin position="217"/>
        <end position="240"/>
    </location>
</feature>
<dbReference type="Pfam" id="PF07690">
    <property type="entry name" value="MFS_1"/>
    <property type="match status" value="1"/>
</dbReference>